<keyword evidence="1" id="KW-1133">Transmembrane helix</keyword>
<dbReference type="InterPro" id="IPR013099">
    <property type="entry name" value="K_chnl_dom"/>
</dbReference>
<evidence type="ECO:0000313" key="4">
    <source>
        <dbReference type="Proteomes" id="UP000437875"/>
    </source>
</evidence>
<protein>
    <submittedName>
        <fullName evidence="3">Ion transporter</fullName>
    </submittedName>
</protein>
<proteinExistence type="predicted"/>
<dbReference type="AlphaFoldDB" id="A0A6D0HDX1"/>
<feature type="transmembrane region" description="Helical" evidence="1">
    <location>
        <begin position="180"/>
        <end position="199"/>
    </location>
</feature>
<keyword evidence="1" id="KW-0812">Transmembrane</keyword>
<evidence type="ECO:0000313" key="3">
    <source>
        <dbReference type="EMBL" id="KAE9731916.1"/>
    </source>
</evidence>
<evidence type="ECO:0000256" key="1">
    <source>
        <dbReference type="SAM" id="Phobius"/>
    </source>
</evidence>
<feature type="domain" description="Potassium channel" evidence="2">
    <location>
        <begin position="153"/>
        <end position="200"/>
    </location>
</feature>
<dbReference type="SUPFAM" id="SSF81324">
    <property type="entry name" value="Voltage-gated potassium channels"/>
    <property type="match status" value="1"/>
</dbReference>
<dbReference type="Gene3D" id="1.10.287.70">
    <property type="match status" value="1"/>
</dbReference>
<keyword evidence="1" id="KW-0472">Membrane</keyword>
<dbReference type="Proteomes" id="UP000437875">
    <property type="component" value="Unassembled WGS sequence"/>
</dbReference>
<feature type="transmembrane region" description="Helical" evidence="1">
    <location>
        <begin position="78"/>
        <end position="100"/>
    </location>
</feature>
<reference evidence="3 4" key="1">
    <citation type="submission" date="2019-10" db="EMBL/GenBank/DDBJ databases">
        <title>Antimicrobial-resistant enteric bacteria are widely distributed amongst people, animals and the environment in northern Tanzania.</title>
        <authorList>
            <person name="Subbiah M."/>
            <person name="Call D.R."/>
        </authorList>
    </citation>
    <scope>NUCLEOTIDE SEQUENCE [LARGE SCALE GENOMIC DNA]</scope>
    <source>
        <strain evidence="3 4">TzEc067</strain>
    </source>
</reference>
<feature type="transmembrane region" description="Helical" evidence="1">
    <location>
        <begin position="54"/>
        <end position="71"/>
    </location>
</feature>
<sequence length="207" mass="23766">MLLMMKKYKFTFLFTALLNTFFLNLFPLSAAGYYLNVVLQIIAGVNLLQRRHQIVSFMILLIIFAITHWLHNISSMTLLYYVSYLFFFFILSVIVFRQVIFSAKINTESVCAALSGFLLIGYMGFFMFSAIESYMPGAFRGLSQDKLQMMNELFYYSFISILTVGYGDIVAVSWPARNATILMILMGYIYSLIFISRIVSGLSISEK</sequence>
<organism evidence="3 4">
    <name type="scientific">Escherichia coli</name>
    <dbReference type="NCBI Taxonomy" id="562"/>
    <lineage>
        <taxon>Bacteria</taxon>
        <taxon>Pseudomonadati</taxon>
        <taxon>Pseudomonadota</taxon>
        <taxon>Gammaproteobacteria</taxon>
        <taxon>Enterobacterales</taxon>
        <taxon>Enterobacteriaceae</taxon>
        <taxon>Escherichia</taxon>
    </lineage>
</organism>
<evidence type="ECO:0000259" key="2">
    <source>
        <dbReference type="Pfam" id="PF07885"/>
    </source>
</evidence>
<dbReference type="EMBL" id="WSGM01000005">
    <property type="protein sequence ID" value="KAE9731916.1"/>
    <property type="molecule type" value="Genomic_DNA"/>
</dbReference>
<feature type="transmembrane region" description="Helical" evidence="1">
    <location>
        <begin position="112"/>
        <end position="132"/>
    </location>
</feature>
<dbReference type="Pfam" id="PF07885">
    <property type="entry name" value="Ion_trans_2"/>
    <property type="match status" value="1"/>
</dbReference>
<comment type="caution">
    <text evidence="3">The sequence shown here is derived from an EMBL/GenBank/DDBJ whole genome shotgun (WGS) entry which is preliminary data.</text>
</comment>
<accession>A0A6D0HDX1</accession>
<name>A0A6D0HDX1_ECOLX</name>
<feature type="transmembrane region" description="Helical" evidence="1">
    <location>
        <begin position="153"/>
        <end position="174"/>
    </location>
</feature>
<gene>
    <name evidence="3" type="ORF">GP711_09710</name>
</gene>
<dbReference type="RefSeq" id="WP_105288932.1">
    <property type="nucleotide sequence ID" value="NZ_CAJVBV010000163.1"/>
</dbReference>